<organism evidence="2 3">
    <name type="scientific">Patagioenas fasciata monilis</name>
    <dbReference type="NCBI Taxonomy" id="372326"/>
    <lineage>
        <taxon>Eukaryota</taxon>
        <taxon>Metazoa</taxon>
        <taxon>Chordata</taxon>
        <taxon>Craniata</taxon>
        <taxon>Vertebrata</taxon>
        <taxon>Euteleostomi</taxon>
        <taxon>Archelosauria</taxon>
        <taxon>Archosauria</taxon>
        <taxon>Dinosauria</taxon>
        <taxon>Saurischia</taxon>
        <taxon>Theropoda</taxon>
        <taxon>Coelurosauria</taxon>
        <taxon>Aves</taxon>
        <taxon>Neognathae</taxon>
        <taxon>Neoaves</taxon>
        <taxon>Columbimorphae</taxon>
        <taxon>Columbiformes</taxon>
        <taxon>Columbidae</taxon>
        <taxon>Patagioenas</taxon>
    </lineage>
</organism>
<proteinExistence type="predicted"/>
<comment type="caution">
    <text evidence="2">The sequence shown here is derived from an EMBL/GenBank/DDBJ whole genome shotgun (WGS) entry which is preliminary data.</text>
</comment>
<dbReference type="Proteomes" id="UP000190648">
    <property type="component" value="Unassembled WGS sequence"/>
</dbReference>
<evidence type="ECO:0000256" key="1">
    <source>
        <dbReference type="SAM" id="MobiDB-lite"/>
    </source>
</evidence>
<dbReference type="AlphaFoldDB" id="A0A1V4JP67"/>
<accession>A0A1V4JP67</accession>
<protein>
    <submittedName>
        <fullName evidence="2">Uncharacterized protein</fullName>
    </submittedName>
</protein>
<evidence type="ECO:0000313" key="3">
    <source>
        <dbReference type="Proteomes" id="UP000190648"/>
    </source>
</evidence>
<feature type="region of interest" description="Disordered" evidence="1">
    <location>
        <begin position="25"/>
        <end position="46"/>
    </location>
</feature>
<sequence>MRLSTPPTGLSILKSLAAKGEVEAGSVGSQEPHLLHSHPITDWGSGWEEPADGEMWAEMRNTLIPQRYCDSKNLCSKG</sequence>
<keyword evidence="3" id="KW-1185">Reference proteome</keyword>
<name>A0A1V4JP67_PATFA</name>
<evidence type="ECO:0000313" key="2">
    <source>
        <dbReference type="EMBL" id="OPJ73527.1"/>
    </source>
</evidence>
<dbReference type="EMBL" id="LSYS01006902">
    <property type="protein sequence ID" value="OPJ73527.1"/>
    <property type="molecule type" value="Genomic_DNA"/>
</dbReference>
<gene>
    <name evidence="2" type="ORF">AV530_005859</name>
</gene>
<reference evidence="2 3" key="1">
    <citation type="submission" date="2016-02" db="EMBL/GenBank/DDBJ databases">
        <title>Band-tailed pigeon sequencing and assembly.</title>
        <authorList>
            <person name="Soares A.E."/>
            <person name="Novak B.J."/>
            <person name="Rice E.S."/>
            <person name="O'Connell B."/>
            <person name="Chang D."/>
            <person name="Weber S."/>
            <person name="Shapiro B."/>
        </authorList>
    </citation>
    <scope>NUCLEOTIDE SEQUENCE [LARGE SCALE GENOMIC DNA]</scope>
    <source>
        <strain evidence="2">BTP2013</strain>
        <tissue evidence="2">Blood</tissue>
    </source>
</reference>